<dbReference type="STRING" id="1271860.SAMN05216174_11820"/>
<keyword evidence="3" id="KW-1185">Reference proteome</keyword>
<evidence type="ECO:0000313" key="3">
    <source>
        <dbReference type="Proteomes" id="UP000199501"/>
    </source>
</evidence>
<evidence type="ECO:0000256" key="1">
    <source>
        <dbReference type="SAM" id="MobiDB-lite"/>
    </source>
</evidence>
<feature type="region of interest" description="Disordered" evidence="1">
    <location>
        <begin position="41"/>
        <end position="77"/>
    </location>
</feature>
<accession>A0A1G6XMA4</accession>
<evidence type="ECO:0000313" key="2">
    <source>
        <dbReference type="EMBL" id="SDD79111.1"/>
    </source>
</evidence>
<dbReference type="AlphaFoldDB" id="A0A1G6XMA4"/>
<reference evidence="3" key="1">
    <citation type="submission" date="2016-10" db="EMBL/GenBank/DDBJ databases">
        <authorList>
            <person name="Varghese N."/>
            <person name="Submissions S."/>
        </authorList>
    </citation>
    <scope>NUCLEOTIDE SEQUENCE [LARGE SCALE GENOMIC DNA]</scope>
    <source>
        <strain evidence="3">IBRC-M 10403</strain>
    </source>
</reference>
<proteinExistence type="predicted"/>
<protein>
    <submittedName>
        <fullName evidence="2">Uncharacterized protein</fullName>
    </submittedName>
</protein>
<sequence length="77" mass="8542">MLNLRQDWTFADLVSHDEDWVRAEFDAIVAANFGEVSRERPEVPGVRVRPVSSPGARRAGRSTPAADSRQRSPPAAR</sequence>
<name>A0A1G6XMA4_9PSEU</name>
<gene>
    <name evidence="2" type="ORF">SAMN05216174_11820</name>
</gene>
<dbReference type="OrthoDB" id="3638793at2"/>
<dbReference type="RefSeq" id="WP_091456363.1">
    <property type="nucleotide sequence ID" value="NZ_FMZZ01000018.1"/>
</dbReference>
<dbReference type="EMBL" id="FMZZ01000018">
    <property type="protein sequence ID" value="SDD79111.1"/>
    <property type="molecule type" value="Genomic_DNA"/>
</dbReference>
<dbReference type="Proteomes" id="UP000199501">
    <property type="component" value="Unassembled WGS sequence"/>
</dbReference>
<organism evidence="2 3">
    <name type="scientific">Actinokineospora iranica</name>
    <dbReference type="NCBI Taxonomy" id="1271860"/>
    <lineage>
        <taxon>Bacteria</taxon>
        <taxon>Bacillati</taxon>
        <taxon>Actinomycetota</taxon>
        <taxon>Actinomycetes</taxon>
        <taxon>Pseudonocardiales</taxon>
        <taxon>Pseudonocardiaceae</taxon>
        <taxon>Actinokineospora</taxon>
    </lineage>
</organism>
<feature type="compositionally biased region" description="Low complexity" evidence="1">
    <location>
        <begin position="43"/>
        <end position="55"/>
    </location>
</feature>